<gene>
    <name evidence="3" type="ORF">BRETT_001914</name>
</gene>
<evidence type="ECO:0000313" key="3">
    <source>
        <dbReference type="EMBL" id="QOU21750.1"/>
    </source>
</evidence>
<evidence type="ECO:0000256" key="1">
    <source>
        <dbReference type="SAM" id="Phobius"/>
    </source>
</evidence>
<dbReference type="RefSeq" id="XP_041138243.1">
    <property type="nucleotide sequence ID" value="XM_041280452.1"/>
</dbReference>
<dbReference type="InterPro" id="IPR059066">
    <property type="entry name" value="Ig_Tag1-like_5th"/>
</dbReference>
<dbReference type="Proteomes" id="UP000663131">
    <property type="component" value="Chromosome 9"/>
</dbReference>
<dbReference type="InterPro" id="IPR046368">
    <property type="entry name" value="Tag1"/>
</dbReference>
<keyword evidence="1" id="KW-0472">Membrane</keyword>
<dbReference type="KEGG" id="bbrx:BRETT_001914"/>
<accession>A0A871RIF5</accession>
<dbReference type="PANTHER" id="PTHR35895">
    <property type="entry name" value="CHROMOSOME 16, WHOLE GENOME SHOTGUN SEQUENCE"/>
    <property type="match status" value="1"/>
</dbReference>
<dbReference type="PANTHER" id="PTHR35895:SF3">
    <property type="entry name" value="PRE-RRNA PROCESSING PROTEIN"/>
    <property type="match status" value="1"/>
</dbReference>
<keyword evidence="1" id="KW-0812">Transmembrane</keyword>
<dbReference type="OrthoDB" id="5596576at2759"/>
<evidence type="ECO:0000259" key="2">
    <source>
        <dbReference type="Pfam" id="PF26153"/>
    </source>
</evidence>
<dbReference type="EMBL" id="CP063137">
    <property type="protein sequence ID" value="QOU21750.1"/>
    <property type="molecule type" value="Genomic_DNA"/>
</dbReference>
<name>A0A871RIF5_DEKBR</name>
<reference evidence="3" key="1">
    <citation type="submission" date="2020-10" db="EMBL/GenBank/DDBJ databases">
        <authorList>
            <person name="Palmer J.M."/>
        </authorList>
    </citation>
    <scope>NUCLEOTIDE SEQUENCE</scope>
    <source>
        <strain evidence="3">UCD 2041</strain>
    </source>
</reference>
<dbReference type="AlphaFoldDB" id="A0A871RIF5"/>
<keyword evidence="1" id="KW-1133">Transmembrane helix</keyword>
<proteinExistence type="predicted"/>
<feature type="domain" description="Tag1-like fifth Ig-like" evidence="2">
    <location>
        <begin position="730"/>
        <end position="839"/>
    </location>
</feature>
<dbReference type="GeneID" id="64573838"/>
<dbReference type="Pfam" id="PF26153">
    <property type="entry name" value="LEA-2L_5"/>
    <property type="match status" value="1"/>
</dbReference>
<evidence type="ECO:0000313" key="4">
    <source>
        <dbReference type="Proteomes" id="UP000663131"/>
    </source>
</evidence>
<protein>
    <recommendedName>
        <fullName evidence="2">Tag1-like fifth Ig-like domain-containing protein</fullName>
    </recommendedName>
</protein>
<reference evidence="3" key="2">
    <citation type="journal article" name="BMC Genomics">
        <title>New genome assemblies reveal patterns of domestication and adaptation across Brettanomyces (Dekkera) species.</title>
        <authorList>
            <person name="Roach M.J."/>
            <person name="Borneman A.R."/>
        </authorList>
    </citation>
    <scope>NUCLEOTIDE SEQUENCE</scope>
    <source>
        <strain evidence="3">UCD 2041</strain>
    </source>
</reference>
<dbReference type="GO" id="GO:0000329">
    <property type="term" value="C:fungal-type vacuole membrane"/>
    <property type="evidence" value="ECO:0007669"/>
    <property type="project" value="InterPro"/>
</dbReference>
<sequence>MNESHTSQQNDNFVSFPQVLTSSGSYESELEPLLSPTLDAGSLVNYRSISTGIDDGSIFGIWKFKSLYACTLLLFFIIGIISLFVYDLKYCIQNVAFVTNIDMKAVSVNLNSSIPLLNVSTAFTFDYSKANATSVKFGFLGLGWLIGSIHFDIGNITELYISDDSSSSMHLANVVIPKGQREFEINIQEGKKNEICFTNVQVKLDYDTLPNYINDVFEKRTFPAHTFLHVSTRIDSTFYHKHAIKFGYPISAFNLTKIITQFENSINVSDISLGTDDSGSPLFGTAILNLPKSKELSFLSFKGIPKLPWKAGLKFNSNFSGTSSLISAETYPIEYLSLNESHKVNVSYKISLKNKLLKRYQGQFNDLTPINYYVNKLLEDKFVPLYISGALSENLQIIDWLSKFLTALNLKFFVTSGQFFFSKIKENPVKDVSITKILFGPDNGDLILSLDPIISLDDNFARFNFNIPRIRGSFDVDSDCNLLCQFRLPSWCNSSYSLVDSTFMTSLDELSLHINEAENLGETLERFFNGENLQFEVRNNIDFELSMPTFSTVFREVPIINAVRIPGNFANVTDMFNIFEVSLNQVTFVDSSHETLSLNLDLNLKTEDNFTIENNFEWLEFRILYLKSVISKIGVRKFSLNDGSDETTNLRLSMSLKSDSEVGKMRIEEFVGKYISGISPQVEIQGIPDKASPESESLSKLLESLKLTLSVPQISRGKASPKSPILSEVDRQSLFIVDSTIHIVSSEIELTVYNPVQNHAIAIVILNAKASHDGTTLGFVSQEEGFIVPPGLYKTPRISVTIVRSGLGADILRDALNGELDIDTQAILDVKLGDFEMTLLYRGSGVKTKIRL</sequence>
<feature type="transmembrane region" description="Helical" evidence="1">
    <location>
        <begin position="67"/>
        <end position="86"/>
    </location>
</feature>
<organism evidence="3 4">
    <name type="scientific">Dekkera bruxellensis</name>
    <name type="common">Brettanomyces custersii</name>
    <dbReference type="NCBI Taxonomy" id="5007"/>
    <lineage>
        <taxon>Eukaryota</taxon>
        <taxon>Fungi</taxon>
        <taxon>Dikarya</taxon>
        <taxon>Ascomycota</taxon>
        <taxon>Saccharomycotina</taxon>
        <taxon>Pichiomycetes</taxon>
        <taxon>Pichiales</taxon>
        <taxon>Pichiaceae</taxon>
        <taxon>Brettanomyces</taxon>
    </lineage>
</organism>